<keyword evidence="2" id="KW-1185">Reference proteome</keyword>
<dbReference type="EMBL" id="JBJKBG010000002">
    <property type="protein sequence ID" value="KAL3751254.1"/>
    <property type="molecule type" value="Genomic_DNA"/>
</dbReference>
<protein>
    <submittedName>
        <fullName evidence="1">Uncharacterized protein</fullName>
    </submittedName>
</protein>
<comment type="caution">
    <text evidence="1">The sequence shown here is derived from an EMBL/GenBank/DDBJ whole genome shotgun (WGS) entry which is preliminary data.</text>
</comment>
<gene>
    <name evidence="1" type="ORF">ACJRO7_012124</name>
</gene>
<dbReference type="PANTHER" id="PTHR36712">
    <property type="entry name" value="TRANSMEMBRANE PROTEIN"/>
    <property type="match status" value="1"/>
</dbReference>
<sequence>MMVYEGLKDIPKIQKFRRFVRYCVLLLHCHLELCLHQQHSKPIFYREDQYYAADPAGTELLGDSDNLYQAALGIALKRKSGVPSSSASCPSTSGTQKKAPYAYHAQYVVHLLSLGQLDGSG</sequence>
<accession>A0ABD3LHN2</accession>
<proteinExistence type="predicted"/>
<evidence type="ECO:0000313" key="2">
    <source>
        <dbReference type="Proteomes" id="UP001634007"/>
    </source>
</evidence>
<dbReference type="PANTHER" id="PTHR36712:SF1">
    <property type="entry name" value="TRANSMEMBRANE PROTEIN"/>
    <property type="match status" value="1"/>
</dbReference>
<organism evidence="1 2">
    <name type="scientific">Eucalyptus globulus</name>
    <name type="common">Tasmanian blue gum</name>
    <dbReference type="NCBI Taxonomy" id="34317"/>
    <lineage>
        <taxon>Eukaryota</taxon>
        <taxon>Viridiplantae</taxon>
        <taxon>Streptophyta</taxon>
        <taxon>Embryophyta</taxon>
        <taxon>Tracheophyta</taxon>
        <taxon>Spermatophyta</taxon>
        <taxon>Magnoliopsida</taxon>
        <taxon>eudicotyledons</taxon>
        <taxon>Gunneridae</taxon>
        <taxon>Pentapetalae</taxon>
        <taxon>rosids</taxon>
        <taxon>malvids</taxon>
        <taxon>Myrtales</taxon>
        <taxon>Myrtaceae</taxon>
        <taxon>Myrtoideae</taxon>
        <taxon>Eucalypteae</taxon>
        <taxon>Eucalyptus</taxon>
    </lineage>
</organism>
<evidence type="ECO:0000313" key="1">
    <source>
        <dbReference type="EMBL" id="KAL3751254.1"/>
    </source>
</evidence>
<dbReference type="Proteomes" id="UP001634007">
    <property type="component" value="Unassembled WGS sequence"/>
</dbReference>
<dbReference type="AlphaFoldDB" id="A0ABD3LHN2"/>
<reference evidence="1 2" key="1">
    <citation type="submission" date="2024-11" db="EMBL/GenBank/DDBJ databases">
        <title>Chromosome-level genome assembly of Eucalyptus globulus Labill. provides insights into its genome evolution.</title>
        <authorList>
            <person name="Li X."/>
        </authorList>
    </citation>
    <scope>NUCLEOTIDE SEQUENCE [LARGE SCALE GENOMIC DNA]</scope>
    <source>
        <strain evidence="1">CL2024</strain>
        <tissue evidence="1">Fresh tender leaves</tissue>
    </source>
</reference>
<name>A0ABD3LHN2_EUCGL</name>